<proteinExistence type="predicted"/>
<evidence type="ECO:0000313" key="3">
    <source>
        <dbReference type="Proteomes" id="UP000288216"/>
    </source>
</evidence>
<dbReference type="AlphaFoldDB" id="A0A401PP65"/>
<feature type="non-terminal residue" evidence="2">
    <location>
        <position position="1"/>
    </location>
</feature>
<dbReference type="Proteomes" id="UP000288216">
    <property type="component" value="Unassembled WGS sequence"/>
</dbReference>
<keyword evidence="3" id="KW-1185">Reference proteome</keyword>
<sequence>GMSESVYLCVCTWGISDTFSVLGYISLLSSIDLKVVATTILLERRLPKCIWPRIGIHGANFGLGNNWYLRVEDRNESATQRARRYVKHFHLAAVSGPEKQKEGEAFRDPSPRREKLEGPVPGQGWEIVRRTAMSQVLGERHEHIYHV</sequence>
<name>A0A401PP65_SCYTO</name>
<feature type="region of interest" description="Disordered" evidence="1">
    <location>
        <begin position="95"/>
        <end position="120"/>
    </location>
</feature>
<reference evidence="2 3" key="1">
    <citation type="journal article" date="2018" name="Nat. Ecol. Evol.">
        <title>Shark genomes provide insights into elasmobranch evolution and the origin of vertebrates.</title>
        <authorList>
            <person name="Hara Y"/>
            <person name="Yamaguchi K"/>
            <person name="Onimaru K"/>
            <person name="Kadota M"/>
            <person name="Koyanagi M"/>
            <person name="Keeley SD"/>
            <person name="Tatsumi K"/>
            <person name="Tanaka K"/>
            <person name="Motone F"/>
            <person name="Kageyama Y"/>
            <person name="Nozu R"/>
            <person name="Adachi N"/>
            <person name="Nishimura O"/>
            <person name="Nakagawa R"/>
            <person name="Tanegashima C"/>
            <person name="Kiyatake I"/>
            <person name="Matsumoto R"/>
            <person name="Murakumo K"/>
            <person name="Nishida K"/>
            <person name="Terakita A"/>
            <person name="Kuratani S"/>
            <person name="Sato K"/>
            <person name="Hyodo S Kuraku.S."/>
        </authorList>
    </citation>
    <scope>NUCLEOTIDE SEQUENCE [LARGE SCALE GENOMIC DNA]</scope>
</reference>
<dbReference type="STRING" id="75743.A0A401PP65"/>
<dbReference type="OrthoDB" id="533508at2759"/>
<accession>A0A401PP65</accession>
<evidence type="ECO:0000313" key="2">
    <source>
        <dbReference type="EMBL" id="GCB74940.1"/>
    </source>
</evidence>
<protein>
    <submittedName>
        <fullName evidence="2">Uncharacterized protein</fullName>
    </submittedName>
</protein>
<comment type="caution">
    <text evidence="2">The sequence shown here is derived from an EMBL/GenBank/DDBJ whole genome shotgun (WGS) entry which is preliminary data.</text>
</comment>
<evidence type="ECO:0000256" key="1">
    <source>
        <dbReference type="SAM" id="MobiDB-lite"/>
    </source>
</evidence>
<feature type="compositionally biased region" description="Basic and acidic residues" evidence="1">
    <location>
        <begin position="98"/>
        <end position="117"/>
    </location>
</feature>
<gene>
    <name evidence="2" type="ORF">scyTo_0020295</name>
</gene>
<dbReference type="EMBL" id="BFAA01016190">
    <property type="protein sequence ID" value="GCB74940.1"/>
    <property type="molecule type" value="Genomic_DNA"/>
</dbReference>
<organism evidence="2 3">
    <name type="scientific">Scyliorhinus torazame</name>
    <name type="common">Cloudy catshark</name>
    <name type="synonym">Catulus torazame</name>
    <dbReference type="NCBI Taxonomy" id="75743"/>
    <lineage>
        <taxon>Eukaryota</taxon>
        <taxon>Metazoa</taxon>
        <taxon>Chordata</taxon>
        <taxon>Craniata</taxon>
        <taxon>Vertebrata</taxon>
        <taxon>Chondrichthyes</taxon>
        <taxon>Elasmobranchii</taxon>
        <taxon>Galeomorphii</taxon>
        <taxon>Galeoidea</taxon>
        <taxon>Carcharhiniformes</taxon>
        <taxon>Scyliorhinidae</taxon>
        <taxon>Scyliorhinus</taxon>
    </lineage>
</organism>